<gene>
    <name evidence="1" type="ORF">A2438_06345</name>
</gene>
<evidence type="ECO:0008006" key="3">
    <source>
        <dbReference type="Google" id="ProtNLM"/>
    </source>
</evidence>
<comment type="caution">
    <text evidence="1">The sequence shown here is derived from an EMBL/GenBank/DDBJ whole genome shotgun (WGS) entry which is preliminary data.</text>
</comment>
<proteinExistence type="predicted"/>
<dbReference type="AlphaFoldDB" id="A0A1F4U6N0"/>
<organism evidence="1 2">
    <name type="scientific">candidate division WOR-1 bacterium RIFOXYC2_FULL_46_14</name>
    <dbReference type="NCBI Taxonomy" id="1802587"/>
    <lineage>
        <taxon>Bacteria</taxon>
        <taxon>Bacillati</taxon>
        <taxon>Saganbacteria</taxon>
    </lineage>
</organism>
<protein>
    <recommendedName>
        <fullName evidence="3">Septum formation initiator</fullName>
    </recommendedName>
</protein>
<evidence type="ECO:0000313" key="1">
    <source>
        <dbReference type="EMBL" id="OGC40616.1"/>
    </source>
</evidence>
<evidence type="ECO:0000313" key="2">
    <source>
        <dbReference type="Proteomes" id="UP000179242"/>
    </source>
</evidence>
<accession>A0A1F4U6N0</accession>
<name>A0A1F4U6N0_UNCSA</name>
<sequence length="87" mass="10059">MKFNIWMVVVVFVLTGLAYGIKSDLDSLGRLKEKTARLKVNFEVEVKKQAELKDLLVRLDNKDFIEALSREKLNLVKKGETAYKICR</sequence>
<dbReference type="Proteomes" id="UP000179242">
    <property type="component" value="Unassembled WGS sequence"/>
</dbReference>
<dbReference type="EMBL" id="MEUJ01000003">
    <property type="protein sequence ID" value="OGC40616.1"/>
    <property type="molecule type" value="Genomic_DNA"/>
</dbReference>
<dbReference type="Pfam" id="PF04977">
    <property type="entry name" value="DivIC"/>
    <property type="match status" value="1"/>
</dbReference>
<reference evidence="1 2" key="1">
    <citation type="journal article" date="2016" name="Nat. Commun.">
        <title>Thousands of microbial genomes shed light on interconnected biogeochemical processes in an aquifer system.</title>
        <authorList>
            <person name="Anantharaman K."/>
            <person name="Brown C.T."/>
            <person name="Hug L.A."/>
            <person name="Sharon I."/>
            <person name="Castelle C.J."/>
            <person name="Probst A.J."/>
            <person name="Thomas B.C."/>
            <person name="Singh A."/>
            <person name="Wilkins M.J."/>
            <person name="Karaoz U."/>
            <person name="Brodie E.L."/>
            <person name="Williams K.H."/>
            <person name="Hubbard S.S."/>
            <person name="Banfield J.F."/>
        </authorList>
    </citation>
    <scope>NUCLEOTIDE SEQUENCE [LARGE SCALE GENOMIC DNA]</scope>
</reference>
<dbReference type="InterPro" id="IPR007060">
    <property type="entry name" value="FtsL/DivIC"/>
</dbReference>